<dbReference type="SUPFAM" id="SSF51735">
    <property type="entry name" value="NAD(P)-binding Rossmann-fold domains"/>
    <property type="match status" value="1"/>
</dbReference>
<reference evidence="6" key="1">
    <citation type="journal article" date="2019" name="Int. J. Syst. Evol. Microbiol.">
        <title>The Global Catalogue of Microorganisms (GCM) 10K type strain sequencing project: providing services to taxonomists for standard genome sequencing and annotation.</title>
        <authorList>
            <consortium name="The Broad Institute Genomics Platform"/>
            <consortium name="The Broad Institute Genome Sequencing Center for Infectious Disease"/>
            <person name="Wu L."/>
            <person name="Ma J."/>
        </authorList>
    </citation>
    <scope>NUCLEOTIDE SEQUENCE [LARGE SCALE GENOMIC DNA]</scope>
    <source>
        <strain evidence="6">CGMCC 1.15474</strain>
    </source>
</reference>
<dbReference type="InterPro" id="IPR036291">
    <property type="entry name" value="NAD(P)-bd_dom_sf"/>
</dbReference>
<keyword evidence="6" id="KW-1185">Reference proteome</keyword>
<evidence type="ECO:0000313" key="5">
    <source>
        <dbReference type="EMBL" id="MFD2216775.1"/>
    </source>
</evidence>
<dbReference type="SUPFAM" id="SSF55347">
    <property type="entry name" value="Glyceraldehyde-3-phosphate dehydrogenase-like, C-terminal domain"/>
    <property type="match status" value="1"/>
</dbReference>
<feature type="domain" description="GFO/IDH/MocA-like oxidoreductase" evidence="4">
    <location>
        <begin position="129"/>
        <end position="244"/>
    </location>
</feature>
<dbReference type="InterPro" id="IPR055170">
    <property type="entry name" value="GFO_IDH_MocA-like_dom"/>
</dbReference>
<name>A0ABW5C681_9BACI</name>
<protein>
    <submittedName>
        <fullName evidence="5">Gfo/Idh/MocA family protein</fullName>
    </submittedName>
</protein>
<gene>
    <name evidence="5" type="ORF">ACFSKK_24150</name>
</gene>
<evidence type="ECO:0000256" key="2">
    <source>
        <dbReference type="ARBA" id="ARBA00023002"/>
    </source>
</evidence>
<comment type="similarity">
    <text evidence="1">Belongs to the Gfo/Idh/MocA family.</text>
</comment>
<evidence type="ECO:0000259" key="4">
    <source>
        <dbReference type="Pfam" id="PF22725"/>
    </source>
</evidence>
<feature type="domain" description="Gfo/Idh/MocA-like oxidoreductase N-terminal" evidence="3">
    <location>
        <begin position="5"/>
        <end position="119"/>
    </location>
</feature>
<dbReference type="RefSeq" id="WP_379053555.1">
    <property type="nucleotide sequence ID" value="NZ_JBHUIK010000008.1"/>
</dbReference>
<evidence type="ECO:0000256" key="1">
    <source>
        <dbReference type="ARBA" id="ARBA00010928"/>
    </source>
</evidence>
<organism evidence="5 6">
    <name type="scientific">Metabacillus endolithicus</name>
    <dbReference type="NCBI Taxonomy" id="1535204"/>
    <lineage>
        <taxon>Bacteria</taxon>
        <taxon>Bacillati</taxon>
        <taxon>Bacillota</taxon>
        <taxon>Bacilli</taxon>
        <taxon>Bacillales</taxon>
        <taxon>Bacillaceae</taxon>
        <taxon>Metabacillus</taxon>
    </lineage>
</organism>
<dbReference type="Pfam" id="PF01408">
    <property type="entry name" value="GFO_IDH_MocA"/>
    <property type="match status" value="1"/>
</dbReference>
<evidence type="ECO:0000259" key="3">
    <source>
        <dbReference type="Pfam" id="PF01408"/>
    </source>
</evidence>
<dbReference type="InterPro" id="IPR000683">
    <property type="entry name" value="Gfo/Idh/MocA-like_OxRdtase_N"/>
</dbReference>
<dbReference type="EMBL" id="JBHUIK010000008">
    <property type="protein sequence ID" value="MFD2216775.1"/>
    <property type="molecule type" value="Genomic_DNA"/>
</dbReference>
<proteinExistence type="inferred from homology"/>
<sequence length="336" mass="38148">MRKVRWGILSAANIAYDELVPALRRSDKAELVAVASKSKGKTERFKAPVTYRRYEQLLEDKNIDAVYIPLPNSLHAEWAVKAMQHGKHVLLEKPAALSEFEMQAMKQASEDNSVVFMEAFMYQFHSQHARAKELLSSGIIGEFRHVKSHFSWMLENSGDIRLNSELGGGAMRDVGCYGLHAVTQIVGFKPCEISMSGKVPEEYGVDTTSTCVMIDDQKRTAEVSASMELPFTNRYEIFGPKGVITVDSSFRPDVSVDQFGKITVKDHGGNIILFERWKDDQYLNQVEHFHNCILEKKQPDYNAENSIQLARYLEKAYQSLQNNSMKIKIDQKEKDA</sequence>
<dbReference type="Proteomes" id="UP001597318">
    <property type="component" value="Unassembled WGS sequence"/>
</dbReference>
<dbReference type="Pfam" id="PF22725">
    <property type="entry name" value="GFO_IDH_MocA_C3"/>
    <property type="match status" value="1"/>
</dbReference>
<evidence type="ECO:0000313" key="6">
    <source>
        <dbReference type="Proteomes" id="UP001597318"/>
    </source>
</evidence>
<dbReference type="InterPro" id="IPR050984">
    <property type="entry name" value="Gfo/Idh/MocA_domain"/>
</dbReference>
<dbReference type="PANTHER" id="PTHR22604">
    <property type="entry name" value="OXIDOREDUCTASES"/>
    <property type="match status" value="1"/>
</dbReference>
<comment type="caution">
    <text evidence="5">The sequence shown here is derived from an EMBL/GenBank/DDBJ whole genome shotgun (WGS) entry which is preliminary data.</text>
</comment>
<dbReference type="Gene3D" id="3.40.50.720">
    <property type="entry name" value="NAD(P)-binding Rossmann-like Domain"/>
    <property type="match status" value="1"/>
</dbReference>
<dbReference type="PANTHER" id="PTHR22604:SF105">
    <property type="entry name" value="TRANS-1,2-DIHYDROBENZENE-1,2-DIOL DEHYDROGENASE"/>
    <property type="match status" value="1"/>
</dbReference>
<accession>A0ABW5C681</accession>
<dbReference type="Gene3D" id="3.30.360.10">
    <property type="entry name" value="Dihydrodipicolinate Reductase, domain 2"/>
    <property type="match status" value="1"/>
</dbReference>
<keyword evidence="2" id="KW-0560">Oxidoreductase</keyword>